<dbReference type="EMBL" id="GL833128">
    <property type="protein sequence ID" value="EGB08259.1"/>
    <property type="molecule type" value="Genomic_DNA"/>
</dbReference>
<sequence length="671" mass="69546">MIARPKISRNERKTTEIGAFEVGNFAPFSCPGGGAVACDGGVVAFEGPFARHANNVAGIAADEESGGGGFLMARRCDAYLLSGAFEGGRVESKHAVSGGGGGVLHLVGSRALILGGEYRRNSASLSGGVFFVAGREDWIAVLTVEGGVFEDNHAMWGGVGAVTLGGAVIVHGGHFANNSCQSSGGAFHSGVMGSPFLNGGVYLCVYEGNYNSLDFYDDARGTPGGVPRPRAMGDAFPFTGDGNTLFAGGAYGVGGGWCFFLETPLGVRDSIISRRTVPATAVLDGRPAVALEVGNAYLDGSSALCFAPGCHAIAVDGVANWTLGSRYWPWDARVDGDGPFALRGSRLVPGACANATWAVDGAARGGASAVRVPRLLAGAAAALAVLLLAAAAFAVRERRRAKREHAYELPLLVEPESIPDASLEKLVMVAIGLDDQLRCVLWSRGAAAATGLDEAPATLGELPFQTDRDRASALRECARVVERRGEPRPFPLRLARGPYRDRVGLVVQCVRNGAGGHTVLGSEVDGGVDDALLSLAHAPSESSGQPEDDGARDHRPGARRRSRSPSRSPPPRGIAKLLEAGAPLDDVEEAASFCSGEARGVPRIRARDTRLERGSVVSEAAPAADLAVCHPDAIAFVKMHDAAIVAGVAFHPHPGPRRRPAAAATFDDTAP</sequence>
<dbReference type="Proteomes" id="UP000002729">
    <property type="component" value="Unassembled WGS sequence"/>
</dbReference>
<keyword evidence="2" id="KW-1133">Transmembrane helix</keyword>
<name>F0Y9L4_AURAN</name>
<evidence type="ECO:0000256" key="1">
    <source>
        <dbReference type="SAM" id="MobiDB-lite"/>
    </source>
</evidence>
<organism evidence="4">
    <name type="scientific">Aureococcus anophagefferens</name>
    <name type="common">Harmful bloom alga</name>
    <dbReference type="NCBI Taxonomy" id="44056"/>
    <lineage>
        <taxon>Eukaryota</taxon>
        <taxon>Sar</taxon>
        <taxon>Stramenopiles</taxon>
        <taxon>Ochrophyta</taxon>
        <taxon>Pelagophyceae</taxon>
        <taxon>Pelagomonadales</taxon>
        <taxon>Pelagomonadaceae</taxon>
        <taxon>Aureococcus</taxon>
    </lineage>
</organism>
<protein>
    <submittedName>
        <fullName evidence="3">Uncharacterized protein</fullName>
    </submittedName>
</protein>
<evidence type="ECO:0000256" key="2">
    <source>
        <dbReference type="SAM" id="Phobius"/>
    </source>
</evidence>
<keyword evidence="2" id="KW-0472">Membrane</keyword>
<keyword evidence="2" id="KW-0812">Transmembrane</keyword>
<gene>
    <name evidence="3" type="ORF">AURANDRAFT_64275</name>
</gene>
<feature type="transmembrane region" description="Helical" evidence="2">
    <location>
        <begin position="375"/>
        <end position="395"/>
    </location>
</feature>
<keyword evidence="4" id="KW-1185">Reference proteome</keyword>
<dbReference type="GeneID" id="20224751"/>
<reference evidence="3 4" key="1">
    <citation type="journal article" date="2011" name="Proc. Natl. Acad. Sci. U.S.A.">
        <title>Niche of harmful alga Aureococcus anophagefferens revealed through ecogenomics.</title>
        <authorList>
            <person name="Gobler C.J."/>
            <person name="Berry D.L."/>
            <person name="Dyhrman S.T."/>
            <person name="Wilhelm S.W."/>
            <person name="Salamov A."/>
            <person name="Lobanov A.V."/>
            <person name="Zhang Y."/>
            <person name="Collier J.L."/>
            <person name="Wurch L.L."/>
            <person name="Kustka A.B."/>
            <person name="Dill B.D."/>
            <person name="Shah M."/>
            <person name="VerBerkmoes N.C."/>
            <person name="Kuo A."/>
            <person name="Terry A."/>
            <person name="Pangilinan J."/>
            <person name="Lindquist E.A."/>
            <person name="Lucas S."/>
            <person name="Paulsen I.T."/>
            <person name="Hattenrath-Lehmann T.K."/>
            <person name="Talmage S.C."/>
            <person name="Walker E.A."/>
            <person name="Koch F."/>
            <person name="Burson A.M."/>
            <person name="Marcoval M.A."/>
            <person name="Tang Y.Z."/>
            <person name="Lecleir G.R."/>
            <person name="Coyne K.J."/>
            <person name="Berg G.M."/>
            <person name="Bertrand E.M."/>
            <person name="Saito M.A."/>
            <person name="Gladyshev V.N."/>
            <person name="Grigoriev I.V."/>
        </authorList>
    </citation>
    <scope>NUCLEOTIDE SEQUENCE [LARGE SCALE GENOMIC DNA]</scope>
    <source>
        <strain evidence="4">CCMP 1984</strain>
    </source>
</reference>
<dbReference type="InParanoid" id="F0Y9L4"/>
<dbReference type="KEGG" id="aaf:AURANDRAFT_64275"/>
<feature type="region of interest" description="Disordered" evidence="1">
    <location>
        <begin position="538"/>
        <end position="575"/>
    </location>
</feature>
<proteinExistence type="predicted"/>
<accession>F0Y9L4</accession>
<evidence type="ECO:0000313" key="3">
    <source>
        <dbReference type="EMBL" id="EGB08259.1"/>
    </source>
</evidence>
<dbReference type="RefSeq" id="XP_009036988.1">
    <property type="nucleotide sequence ID" value="XM_009038740.1"/>
</dbReference>
<dbReference type="AlphaFoldDB" id="F0Y9L4"/>
<evidence type="ECO:0000313" key="4">
    <source>
        <dbReference type="Proteomes" id="UP000002729"/>
    </source>
</evidence>